<organism evidence="9">
    <name type="scientific">marine sediment metagenome</name>
    <dbReference type="NCBI Taxonomy" id="412755"/>
    <lineage>
        <taxon>unclassified sequences</taxon>
        <taxon>metagenomes</taxon>
        <taxon>ecological metagenomes</taxon>
    </lineage>
</organism>
<evidence type="ECO:0000259" key="8">
    <source>
        <dbReference type="Pfam" id="PF02749"/>
    </source>
</evidence>
<keyword evidence="5" id="KW-0328">Glycosyltransferase</keyword>
<evidence type="ECO:0000256" key="4">
    <source>
        <dbReference type="ARBA" id="ARBA00022642"/>
    </source>
</evidence>
<dbReference type="AlphaFoldDB" id="X1UND9"/>
<evidence type="ECO:0000259" key="7">
    <source>
        <dbReference type="Pfam" id="PF01729"/>
    </source>
</evidence>
<keyword evidence="6" id="KW-0808">Transferase</keyword>
<evidence type="ECO:0000256" key="6">
    <source>
        <dbReference type="ARBA" id="ARBA00022679"/>
    </source>
</evidence>
<sequence length="223" mass="23855">KVFFKDGTKIKPEDIVATIFGSVASILKAERVALNFLQRLSGIASQTAQYVAKTHGLQVNITDTRKTTPGFRLLEKYAVRIGGGQNHRLHLGDGILIKDNHLAALRAQGISLKEIVAKAKQNAPRGLTVEIEVNTPEEALDAVDAGADVIMLDNMSPDEMRRVVSLVSGQVKVEASGGITLANVRAVAETGVDLISVGALTHSSKALDISLELESQTLKLKLI</sequence>
<dbReference type="EMBL" id="BARW01030365">
    <property type="protein sequence ID" value="GAJ05107.1"/>
    <property type="molecule type" value="Genomic_DNA"/>
</dbReference>
<dbReference type="Gene3D" id="3.20.20.70">
    <property type="entry name" value="Aldolase class I"/>
    <property type="match status" value="1"/>
</dbReference>
<dbReference type="GO" id="GO:0034213">
    <property type="term" value="P:quinolinate catabolic process"/>
    <property type="evidence" value="ECO:0007669"/>
    <property type="project" value="TreeGrafter"/>
</dbReference>
<evidence type="ECO:0000256" key="2">
    <source>
        <dbReference type="ARBA" id="ARBA00009400"/>
    </source>
</evidence>
<dbReference type="Pfam" id="PF02749">
    <property type="entry name" value="QRPTase_N"/>
    <property type="match status" value="1"/>
</dbReference>
<feature type="domain" description="Quinolinate phosphoribosyl transferase N-terminal" evidence="8">
    <location>
        <begin position="3"/>
        <end position="41"/>
    </location>
</feature>
<evidence type="ECO:0000256" key="5">
    <source>
        <dbReference type="ARBA" id="ARBA00022676"/>
    </source>
</evidence>
<comment type="pathway">
    <text evidence="1">Cofactor biosynthesis; NAD(+) biosynthesis; nicotinate D-ribonucleotide from quinolinate: step 1/1.</text>
</comment>
<dbReference type="GO" id="GO:0004514">
    <property type="term" value="F:nicotinate-nucleotide diphosphorylase (carboxylating) activity"/>
    <property type="evidence" value="ECO:0007669"/>
    <property type="project" value="UniProtKB-EC"/>
</dbReference>
<protein>
    <recommendedName>
        <fullName evidence="3">nicotinate-nucleotide diphosphorylase (carboxylating)</fullName>
        <ecNumber evidence="3">2.4.2.19</ecNumber>
    </recommendedName>
</protein>
<accession>X1UND9</accession>
<keyword evidence="4" id="KW-0662">Pyridine nucleotide biosynthesis</keyword>
<dbReference type="GO" id="GO:0005737">
    <property type="term" value="C:cytoplasm"/>
    <property type="evidence" value="ECO:0007669"/>
    <property type="project" value="TreeGrafter"/>
</dbReference>
<evidence type="ECO:0000256" key="3">
    <source>
        <dbReference type="ARBA" id="ARBA00011944"/>
    </source>
</evidence>
<dbReference type="FunFam" id="3.20.20.70:FF:000030">
    <property type="entry name" value="Nicotinate-nucleotide pyrophosphorylase, carboxylating"/>
    <property type="match status" value="1"/>
</dbReference>
<dbReference type="NCBIfam" id="TIGR00078">
    <property type="entry name" value="nadC"/>
    <property type="match status" value="1"/>
</dbReference>
<comment type="similarity">
    <text evidence="2">Belongs to the NadC/ModD family.</text>
</comment>
<dbReference type="SUPFAM" id="SSF51690">
    <property type="entry name" value="Nicotinate/Quinolinate PRTase C-terminal domain-like"/>
    <property type="match status" value="1"/>
</dbReference>
<feature type="domain" description="Quinolinate phosphoribosyl transferase C-terminal" evidence="7">
    <location>
        <begin position="43"/>
        <end position="212"/>
    </location>
</feature>
<evidence type="ECO:0000256" key="1">
    <source>
        <dbReference type="ARBA" id="ARBA00004893"/>
    </source>
</evidence>
<dbReference type="UniPathway" id="UPA00253">
    <property type="reaction ID" value="UER00331"/>
</dbReference>
<proteinExistence type="inferred from homology"/>
<dbReference type="Gene3D" id="3.90.1170.20">
    <property type="entry name" value="Quinolinate phosphoribosyl transferase, N-terminal domain"/>
    <property type="match status" value="1"/>
</dbReference>
<dbReference type="InterPro" id="IPR002638">
    <property type="entry name" value="Quinolinate_PRibosylTrfase_C"/>
</dbReference>
<dbReference type="InterPro" id="IPR037128">
    <property type="entry name" value="Quinolinate_PRibosylTase_N_sf"/>
</dbReference>
<dbReference type="EC" id="2.4.2.19" evidence="3"/>
<dbReference type="SUPFAM" id="SSF54675">
    <property type="entry name" value="Nicotinate/Quinolinate PRTase N-terminal domain-like"/>
    <property type="match status" value="1"/>
</dbReference>
<dbReference type="GO" id="GO:0009435">
    <property type="term" value="P:NAD+ biosynthetic process"/>
    <property type="evidence" value="ECO:0007669"/>
    <property type="project" value="UniProtKB-UniPathway"/>
</dbReference>
<dbReference type="PANTHER" id="PTHR32179">
    <property type="entry name" value="NICOTINATE-NUCLEOTIDE PYROPHOSPHORYLASE [CARBOXYLATING]"/>
    <property type="match status" value="1"/>
</dbReference>
<dbReference type="InterPro" id="IPR022412">
    <property type="entry name" value="Quinolinate_PRibosylTrfase_N"/>
</dbReference>
<reference evidence="9" key="1">
    <citation type="journal article" date="2014" name="Front. Microbiol.">
        <title>High frequency of phylogenetically diverse reductive dehalogenase-homologous genes in deep subseafloor sedimentary metagenomes.</title>
        <authorList>
            <person name="Kawai M."/>
            <person name="Futagami T."/>
            <person name="Toyoda A."/>
            <person name="Takaki Y."/>
            <person name="Nishi S."/>
            <person name="Hori S."/>
            <person name="Arai W."/>
            <person name="Tsubouchi T."/>
            <person name="Morono Y."/>
            <person name="Uchiyama I."/>
            <person name="Ito T."/>
            <person name="Fujiyama A."/>
            <person name="Inagaki F."/>
            <person name="Takami H."/>
        </authorList>
    </citation>
    <scope>NUCLEOTIDE SEQUENCE</scope>
    <source>
        <strain evidence="9">Expedition CK06-06</strain>
    </source>
</reference>
<gene>
    <name evidence="9" type="ORF">S12H4_48563</name>
</gene>
<dbReference type="CDD" id="cd01572">
    <property type="entry name" value="QPRTase"/>
    <property type="match status" value="1"/>
</dbReference>
<name>X1UND9_9ZZZZ</name>
<dbReference type="InterPro" id="IPR013785">
    <property type="entry name" value="Aldolase_TIM"/>
</dbReference>
<dbReference type="PANTHER" id="PTHR32179:SF3">
    <property type="entry name" value="NICOTINATE-NUCLEOTIDE PYROPHOSPHORYLASE [CARBOXYLATING]"/>
    <property type="match status" value="1"/>
</dbReference>
<comment type="caution">
    <text evidence="9">The sequence shown here is derived from an EMBL/GenBank/DDBJ whole genome shotgun (WGS) entry which is preliminary data.</text>
</comment>
<dbReference type="InterPro" id="IPR027277">
    <property type="entry name" value="NadC/ModD"/>
</dbReference>
<evidence type="ECO:0000313" key="9">
    <source>
        <dbReference type="EMBL" id="GAJ05107.1"/>
    </source>
</evidence>
<dbReference type="Pfam" id="PF01729">
    <property type="entry name" value="QRPTase_C"/>
    <property type="match status" value="1"/>
</dbReference>
<dbReference type="InterPro" id="IPR036068">
    <property type="entry name" value="Nicotinate_pribotase-like_C"/>
</dbReference>
<feature type="non-terminal residue" evidence="9">
    <location>
        <position position="1"/>
    </location>
</feature>
<dbReference type="InterPro" id="IPR004393">
    <property type="entry name" value="NadC"/>
</dbReference>